<keyword evidence="11" id="KW-1185">Reference proteome</keyword>
<reference evidence="10 11" key="1">
    <citation type="journal article" date="2022" name="Front. Cell. Infect. Microbiol.">
        <title>The Genomes of Two Strains of Taenia crassiceps the Animal Model for the Study of Human Cysticercosis.</title>
        <authorList>
            <person name="Bobes R.J."/>
            <person name="Estrada K."/>
            <person name="Rios-Valencia D.G."/>
            <person name="Calderon-Gallegos A."/>
            <person name="de la Torre P."/>
            <person name="Carrero J.C."/>
            <person name="Sanchez-Flores A."/>
            <person name="Laclette J.P."/>
        </authorList>
    </citation>
    <scope>NUCLEOTIDE SEQUENCE [LARGE SCALE GENOMIC DNA]</scope>
    <source>
        <strain evidence="10">WFUcys</strain>
    </source>
</reference>
<evidence type="ECO:0000256" key="4">
    <source>
        <dbReference type="ARBA" id="ARBA00022771"/>
    </source>
</evidence>
<evidence type="ECO:0000256" key="3">
    <source>
        <dbReference type="ARBA" id="ARBA00022737"/>
    </source>
</evidence>
<keyword evidence="4 6" id="KW-0863">Zinc-finger</keyword>
<feature type="compositionally biased region" description="Low complexity" evidence="7">
    <location>
        <begin position="227"/>
        <end position="246"/>
    </location>
</feature>
<evidence type="ECO:0000256" key="1">
    <source>
        <dbReference type="ARBA" id="ARBA00010843"/>
    </source>
</evidence>
<keyword evidence="2" id="KW-0479">Metal-binding</keyword>
<feature type="region of interest" description="Disordered" evidence="7">
    <location>
        <begin position="497"/>
        <end position="534"/>
    </location>
</feature>
<evidence type="ECO:0000259" key="9">
    <source>
        <dbReference type="PROSITE" id="PS52027"/>
    </source>
</evidence>
<feature type="compositionally biased region" description="Polar residues" evidence="7">
    <location>
        <begin position="502"/>
        <end position="522"/>
    </location>
</feature>
<feature type="region of interest" description="Disordered" evidence="7">
    <location>
        <begin position="151"/>
        <end position="278"/>
    </location>
</feature>
<dbReference type="PANTHER" id="PTHR13555">
    <property type="entry name" value="C2H2 ZINC FINGER CGI-62-RELATED"/>
    <property type="match status" value="1"/>
</dbReference>
<name>A0ABR4QNP7_9CEST</name>
<dbReference type="InterPro" id="IPR049899">
    <property type="entry name" value="Znf_C2HC_C3H"/>
</dbReference>
<evidence type="ECO:0000256" key="7">
    <source>
        <dbReference type="SAM" id="MobiDB-lite"/>
    </source>
</evidence>
<feature type="compositionally biased region" description="Polar residues" evidence="7">
    <location>
        <begin position="596"/>
        <end position="614"/>
    </location>
</feature>
<dbReference type="EMBL" id="JAKROA010000002">
    <property type="protein sequence ID" value="KAL5111010.1"/>
    <property type="molecule type" value="Genomic_DNA"/>
</dbReference>
<dbReference type="InterPro" id="IPR009060">
    <property type="entry name" value="UBA-like_sf"/>
</dbReference>
<feature type="compositionally biased region" description="Polar residues" evidence="7">
    <location>
        <begin position="210"/>
        <end position="220"/>
    </location>
</feature>
<dbReference type="InterPro" id="IPR015940">
    <property type="entry name" value="UBA"/>
</dbReference>
<comment type="caution">
    <text evidence="10">The sequence shown here is derived from an EMBL/GenBank/DDBJ whole genome shotgun (WGS) entry which is preliminary data.</text>
</comment>
<keyword evidence="3" id="KW-0677">Repeat</keyword>
<feature type="domain" description="C2HC/C3H-type" evidence="9">
    <location>
        <begin position="125"/>
        <end position="154"/>
    </location>
</feature>
<organism evidence="10 11">
    <name type="scientific">Taenia crassiceps</name>
    <dbReference type="NCBI Taxonomy" id="6207"/>
    <lineage>
        <taxon>Eukaryota</taxon>
        <taxon>Metazoa</taxon>
        <taxon>Spiralia</taxon>
        <taxon>Lophotrochozoa</taxon>
        <taxon>Platyhelminthes</taxon>
        <taxon>Cestoda</taxon>
        <taxon>Eucestoda</taxon>
        <taxon>Cyclophyllidea</taxon>
        <taxon>Taeniidae</taxon>
        <taxon>Taenia</taxon>
    </lineage>
</organism>
<gene>
    <name evidence="10" type="ORF">TcWFU_010043</name>
</gene>
<accession>A0ABR4QNP7</accession>
<feature type="compositionally biased region" description="Polar residues" evidence="7">
    <location>
        <begin position="170"/>
        <end position="195"/>
    </location>
</feature>
<keyword evidence="5" id="KW-0862">Zinc</keyword>
<dbReference type="PANTHER" id="PTHR13555:SF25">
    <property type="entry name" value="ZINC FINGER C2HC DOMAIN-CONTAINING PROTEIN 1A"/>
    <property type="match status" value="1"/>
</dbReference>
<dbReference type="PROSITE" id="PS50030">
    <property type="entry name" value="UBA"/>
    <property type="match status" value="1"/>
</dbReference>
<proteinExistence type="inferred from homology"/>
<dbReference type="Gene3D" id="1.20.120.1920">
    <property type="entry name" value="UBAP1 SOUBA domain"/>
    <property type="match status" value="1"/>
</dbReference>
<sequence length="808" mass="89924">MQFNETTQEELSSIEQFELISCSEKHENICMKASKRKPKIFDSGKMRAKGTDIPISKTIRPGEIVPREPNKDERLIRAEKKRDNWRVKHNEFINTIRSAKAYQNAVSKGGSAQSHPLPPPTIDPDLIQCQYCNRRFNESAAERHIPFCKEKSERERLKQMANRSAKKPNQKPTAATNSISQRKSSQMGRSLTQQLPKSPPTPKGGKGDGSLSNTTRSLESPTAIGTPAKRPSSRSSSQKRSPMSSANAERGTKSRSSNVTSKREPLAGRQGSQTRGTNRGFYCHECGAKFPTEVISKLLCSRLYLDLMSKKDLEEFNHWGPSMLLGVKFIFKDRVVVVPDVPSKFTDLQGLSRQYKYDFDLEREVLWGHEADEHEERQGNEGYEVTVEGNVARDQPLMQHTPRLTMIEPEITVATPDEPALSQPQPLLNRSLVEDFEVQGPRDDPFVAAELGTINDLEELRDVLASMSMPSAPDVDAKRQHMFGSLKNINFPRLSVDEDVSNHTPSSAPTSHPNLFSRSPVQVSEEPARSSAEPDAEFLAVQIGGSVGSDPSPFQKSASPVNFDIDYEVVKSKDSFTGSQPQLFQRVERNHDEDSNFLSSRNTVTTSLPSSSYPNALHSPVSFHEEANSNPPDSPAISEYVIVSHADVPATVERFVKMGFSRSKILALHHAGVRGEDDDTLITQLCNWTELEERGFEREVGKAAIIFSPDDFGKALQFATMVSELSEMGFSLEPVISAVRSSSMDKEEAVSRLLDSGRHSDATSLPSHVPNNVGFLRGNTSDAMTRQALRKSKKEKKSYLPSHLHARH</sequence>
<dbReference type="PROSITE" id="PS52027">
    <property type="entry name" value="ZF_C2HC_C3H"/>
    <property type="match status" value="1"/>
</dbReference>
<evidence type="ECO:0000259" key="8">
    <source>
        <dbReference type="PROSITE" id="PS50030"/>
    </source>
</evidence>
<protein>
    <submittedName>
        <fullName evidence="10">Uncharacterized protein</fullName>
    </submittedName>
</protein>
<evidence type="ECO:0000256" key="2">
    <source>
        <dbReference type="ARBA" id="ARBA00022723"/>
    </source>
</evidence>
<feature type="region of interest" description="Disordered" evidence="7">
    <location>
        <begin position="754"/>
        <end position="808"/>
    </location>
</feature>
<feature type="region of interest" description="Disordered" evidence="7">
    <location>
        <begin position="589"/>
        <end position="632"/>
    </location>
</feature>
<evidence type="ECO:0000256" key="5">
    <source>
        <dbReference type="ARBA" id="ARBA00022833"/>
    </source>
</evidence>
<feature type="domain" description="UBA" evidence="8">
    <location>
        <begin position="708"/>
        <end position="756"/>
    </location>
</feature>
<evidence type="ECO:0000313" key="10">
    <source>
        <dbReference type="EMBL" id="KAL5111010.1"/>
    </source>
</evidence>
<dbReference type="InterPro" id="IPR026319">
    <property type="entry name" value="ZC2HC1A/B-like"/>
</dbReference>
<evidence type="ECO:0000256" key="6">
    <source>
        <dbReference type="PROSITE-ProRule" id="PRU01371"/>
    </source>
</evidence>
<evidence type="ECO:0000313" key="11">
    <source>
        <dbReference type="Proteomes" id="UP001651158"/>
    </source>
</evidence>
<dbReference type="SUPFAM" id="SSF46934">
    <property type="entry name" value="UBA-like"/>
    <property type="match status" value="1"/>
</dbReference>
<comment type="similarity">
    <text evidence="1">Belongs to the ZC2HC1 family.</text>
</comment>
<dbReference type="Proteomes" id="UP001651158">
    <property type="component" value="Unassembled WGS sequence"/>
</dbReference>
<dbReference type="InterPro" id="IPR042575">
    <property type="entry name" value="UBAP1_C"/>
</dbReference>